<protein>
    <submittedName>
        <fullName evidence="3">Unannotated protein</fullName>
    </submittedName>
</protein>
<dbReference type="CDD" id="cd01097">
    <property type="entry name" value="Tetrahydromethanopterin_reductase"/>
    <property type="match status" value="1"/>
</dbReference>
<dbReference type="Gene3D" id="3.20.20.30">
    <property type="entry name" value="Luciferase-like domain"/>
    <property type="match status" value="1"/>
</dbReference>
<evidence type="ECO:0000256" key="1">
    <source>
        <dbReference type="ARBA" id="ARBA00023002"/>
    </source>
</evidence>
<dbReference type="PANTHER" id="PTHR43244:SF1">
    <property type="entry name" value="5,10-METHYLENETETRAHYDROMETHANOPTERIN REDUCTASE"/>
    <property type="match status" value="1"/>
</dbReference>
<evidence type="ECO:0000313" key="3">
    <source>
        <dbReference type="EMBL" id="CAB4619972.1"/>
    </source>
</evidence>
<dbReference type="Pfam" id="PF00296">
    <property type="entry name" value="Bac_luciferase"/>
    <property type="match status" value="1"/>
</dbReference>
<dbReference type="NCBIfam" id="TIGR03564">
    <property type="entry name" value="F420_MSMEG_4879"/>
    <property type="match status" value="1"/>
</dbReference>
<name>A0A6J6I0S9_9ZZZZ</name>
<dbReference type="GO" id="GO:0016705">
    <property type="term" value="F:oxidoreductase activity, acting on paired donors, with incorporation or reduction of molecular oxygen"/>
    <property type="evidence" value="ECO:0007669"/>
    <property type="project" value="InterPro"/>
</dbReference>
<dbReference type="PANTHER" id="PTHR43244">
    <property type="match status" value="1"/>
</dbReference>
<gene>
    <name evidence="3" type="ORF">UFOPK1835_01700</name>
</gene>
<dbReference type="InterPro" id="IPR011251">
    <property type="entry name" value="Luciferase-like_dom"/>
</dbReference>
<feature type="domain" description="Luciferase-like" evidence="2">
    <location>
        <begin position="2"/>
        <end position="155"/>
    </location>
</feature>
<accession>A0A6J6I0S9</accession>
<evidence type="ECO:0000259" key="2">
    <source>
        <dbReference type="Pfam" id="PF00296"/>
    </source>
</evidence>
<dbReference type="InterPro" id="IPR019910">
    <property type="entry name" value="Lucif-like_OxRdtase_MSMEG_4879"/>
</dbReference>
<dbReference type="AlphaFoldDB" id="A0A6J6I0S9"/>
<dbReference type="InterPro" id="IPR050564">
    <property type="entry name" value="F420-G6PD/mer"/>
</dbReference>
<proteinExistence type="predicted"/>
<keyword evidence="1" id="KW-0560">Oxidoreductase</keyword>
<organism evidence="3">
    <name type="scientific">freshwater metagenome</name>
    <dbReference type="NCBI Taxonomy" id="449393"/>
    <lineage>
        <taxon>unclassified sequences</taxon>
        <taxon>metagenomes</taxon>
        <taxon>ecological metagenomes</taxon>
    </lineage>
</organism>
<dbReference type="InterPro" id="IPR036661">
    <property type="entry name" value="Luciferase-like_sf"/>
</dbReference>
<reference evidence="3" key="1">
    <citation type="submission" date="2020-05" db="EMBL/GenBank/DDBJ databases">
        <authorList>
            <person name="Chiriac C."/>
            <person name="Salcher M."/>
            <person name="Ghai R."/>
            <person name="Kavagutti S V."/>
        </authorList>
    </citation>
    <scope>NUCLEOTIDE SEQUENCE</scope>
</reference>
<dbReference type="SUPFAM" id="SSF51679">
    <property type="entry name" value="Bacterial luciferase-like"/>
    <property type="match status" value="1"/>
</dbReference>
<dbReference type="EMBL" id="CAEZUP010000092">
    <property type="protein sequence ID" value="CAB4619972.1"/>
    <property type="molecule type" value="Genomic_DNA"/>
</dbReference>
<sequence length="199" mass="21139">MVIEGMLGMEWDKPVRHLREYLEILQPLLRGEAADFTGETLSGHLALEIPDSTPVPTLVAALGTQMLNVTGRLAEGTVTWMTGPGTIGNHIVPTIRAAAAEAGRPEPRVVCALPVCVTDDEATARAKAGEQFQIYGFLPSYRAMLDREGAAGPADVAIVGDAATVRAAVENIFEQGATEFVAIPYSNRDATVEVLQGLL</sequence>